<dbReference type="Proteomes" id="UP000295764">
    <property type="component" value="Unassembled WGS sequence"/>
</dbReference>
<feature type="domain" description="M23ase beta-sheet core" evidence="2">
    <location>
        <begin position="114"/>
        <end position="207"/>
    </location>
</feature>
<dbReference type="Pfam" id="PF01551">
    <property type="entry name" value="Peptidase_M23"/>
    <property type="match status" value="1"/>
</dbReference>
<reference evidence="3 4" key="1">
    <citation type="submission" date="2019-03" db="EMBL/GenBank/DDBJ databases">
        <title>Genomic analyses of the natural microbiome of Caenorhabditis elegans.</title>
        <authorList>
            <person name="Samuel B."/>
        </authorList>
    </citation>
    <scope>NUCLEOTIDE SEQUENCE [LARGE SCALE GENOMIC DNA]</scope>
    <source>
        <strain evidence="3 4">JUb65</strain>
    </source>
</reference>
<dbReference type="EMBL" id="SNVW01000004">
    <property type="protein sequence ID" value="TDN44936.1"/>
    <property type="molecule type" value="Genomic_DNA"/>
</dbReference>
<dbReference type="InterPro" id="IPR016047">
    <property type="entry name" value="M23ase_b-sheet_dom"/>
</dbReference>
<dbReference type="OrthoDB" id="5245088at2"/>
<dbReference type="PANTHER" id="PTHR21666">
    <property type="entry name" value="PEPTIDASE-RELATED"/>
    <property type="match status" value="1"/>
</dbReference>
<sequence length="227" mass="22710">MRIDSRPPPRAGVLFVAGARAVVSRAVRSRGFAPRAVRSRLAVSCRAVSCFVVSCTVVSCAPVPPGAVAGPVSSSSTGALVAAQATGAAPWAWPTGTRVVARPWEAPADDYAAGHRGIDVPAALGAGAAAVDDGTVAFAGSVGGRQVVTVDHGDGLVSTLDSVTPSVAAGDVVAQGDVVGSVSVGHCPASEPCLHLGARVDGRYVDPTPYLPAAEWPVLLPESTWTG</sequence>
<dbReference type="SUPFAM" id="SSF51261">
    <property type="entry name" value="Duplicated hybrid motif"/>
    <property type="match status" value="1"/>
</dbReference>
<accession>A0A4R6DJG3</accession>
<evidence type="ECO:0000313" key="3">
    <source>
        <dbReference type="EMBL" id="TDN44936.1"/>
    </source>
</evidence>
<gene>
    <name evidence="3" type="ORF">EDF64_104341</name>
</gene>
<evidence type="ECO:0000256" key="1">
    <source>
        <dbReference type="ARBA" id="ARBA00022729"/>
    </source>
</evidence>
<name>A0A4R6DJG3_9MICO</name>
<dbReference type="AlphaFoldDB" id="A0A4R6DJG3"/>
<evidence type="ECO:0000313" key="4">
    <source>
        <dbReference type="Proteomes" id="UP000295764"/>
    </source>
</evidence>
<dbReference type="PANTHER" id="PTHR21666:SF289">
    <property type="entry name" value="L-ALA--D-GLU ENDOPEPTIDASE"/>
    <property type="match status" value="1"/>
</dbReference>
<dbReference type="STRING" id="2035.RU06_11435"/>
<dbReference type="InterPro" id="IPR050570">
    <property type="entry name" value="Cell_wall_metabolism_enzyme"/>
</dbReference>
<organism evidence="3 4">
    <name type="scientific">Curtobacterium flaccumfaciens</name>
    <dbReference type="NCBI Taxonomy" id="2035"/>
    <lineage>
        <taxon>Bacteria</taxon>
        <taxon>Bacillati</taxon>
        <taxon>Actinomycetota</taxon>
        <taxon>Actinomycetes</taxon>
        <taxon>Micrococcales</taxon>
        <taxon>Microbacteriaceae</taxon>
        <taxon>Curtobacterium</taxon>
    </lineage>
</organism>
<protein>
    <submittedName>
        <fullName evidence="3">Peptidase M23-like protein</fullName>
    </submittedName>
</protein>
<dbReference type="InterPro" id="IPR011055">
    <property type="entry name" value="Dup_hybrid_motif"/>
</dbReference>
<dbReference type="GO" id="GO:0004222">
    <property type="term" value="F:metalloendopeptidase activity"/>
    <property type="evidence" value="ECO:0007669"/>
    <property type="project" value="TreeGrafter"/>
</dbReference>
<dbReference type="CDD" id="cd12797">
    <property type="entry name" value="M23_peptidase"/>
    <property type="match status" value="1"/>
</dbReference>
<evidence type="ECO:0000259" key="2">
    <source>
        <dbReference type="Pfam" id="PF01551"/>
    </source>
</evidence>
<keyword evidence="1" id="KW-0732">Signal</keyword>
<proteinExistence type="predicted"/>
<dbReference type="Gene3D" id="2.70.70.10">
    <property type="entry name" value="Glucose Permease (Domain IIA)"/>
    <property type="match status" value="1"/>
</dbReference>
<comment type="caution">
    <text evidence="3">The sequence shown here is derived from an EMBL/GenBank/DDBJ whole genome shotgun (WGS) entry which is preliminary data.</text>
</comment>